<evidence type="ECO:0000313" key="2">
    <source>
        <dbReference type="Proteomes" id="UP000653156"/>
    </source>
</evidence>
<gene>
    <name evidence="1" type="ORF">JQU52_00015</name>
</gene>
<evidence type="ECO:0000313" key="1">
    <source>
        <dbReference type="EMBL" id="QRQ81883.1"/>
    </source>
</evidence>
<dbReference type="AlphaFoldDB" id="A0A892ZGW6"/>
<protein>
    <recommendedName>
        <fullName evidence="3">Polyketide cyclase</fullName>
    </recommendedName>
</protein>
<reference evidence="1" key="1">
    <citation type="submission" date="2021-02" db="EMBL/GenBank/DDBJ databases">
        <title>Neisseriaceae sp. 26B isolated from the cloaca of a Common Toad-headed Turtle (Mesoclemmys nasuta).</title>
        <authorList>
            <person name="Spergser J."/>
            <person name="Busse H.-J."/>
        </authorList>
    </citation>
    <scope>NUCLEOTIDE SEQUENCE</scope>
    <source>
        <strain evidence="1">26B</strain>
    </source>
</reference>
<dbReference type="InterPro" id="IPR023393">
    <property type="entry name" value="START-like_dom_sf"/>
</dbReference>
<accession>A0A892ZGW6</accession>
<evidence type="ECO:0008006" key="3">
    <source>
        <dbReference type="Google" id="ProtNLM"/>
    </source>
</evidence>
<name>A0A892ZGW6_9NEIS</name>
<dbReference type="SUPFAM" id="SSF55961">
    <property type="entry name" value="Bet v1-like"/>
    <property type="match status" value="1"/>
</dbReference>
<proteinExistence type="predicted"/>
<dbReference type="EMBL" id="CP069798">
    <property type="protein sequence ID" value="QRQ81883.1"/>
    <property type="molecule type" value="Genomic_DNA"/>
</dbReference>
<sequence>MIFKIYEDVANWHRWDPDTKTAQLNPGLALGATGSLTPSKGKTVPIEITAFALNRRFTATSKTLLFRLDFEHELTPTKNGTLILHRARFGGLLKPLLSRLLGPQMD</sequence>
<dbReference type="Gene3D" id="3.30.530.20">
    <property type="match status" value="1"/>
</dbReference>
<organism evidence="1 2">
    <name type="scientific">Paralysiella testudinis</name>
    <dbReference type="NCBI Taxonomy" id="2809020"/>
    <lineage>
        <taxon>Bacteria</taxon>
        <taxon>Pseudomonadati</taxon>
        <taxon>Pseudomonadota</taxon>
        <taxon>Betaproteobacteria</taxon>
        <taxon>Neisseriales</taxon>
        <taxon>Neisseriaceae</taxon>
        <taxon>Paralysiella</taxon>
    </lineage>
</organism>
<dbReference type="KEGG" id="ptes:JQU52_00015"/>
<keyword evidence="2" id="KW-1185">Reference proteome</keyword>
<dbReference type="Proteomes" id="UP000653156">
    <property type="component" value="Chromosome"/>
</dbReference>